<sequence>MSTKTKSMTRRGLLGAMGLAVVALPLPRFLAWAKQPAKQVRKGWATGGTAAMTGASAYPNPFTSQVGAACKLTCEQVVGPCYGSTKVRKDISEGHAGLPVRLAFRILDETCKPIPGASVDIWHAGPEGVYSGDDQHPLCNPHDEKARAAHWFRGVQTTNDEGRVDFNTCFPGWYKSRTVHIHFTIKIAGTESVTSQLYFEDSLNDDILSTQALYNTRGVRDTRNSTDKTAAPDKQGDFVLQTQKMSDGALLAWKTFIVRSSTGIPLCNASSEHVKALIKSGVNPADPNTFPSEMLSPEN</sequence>
<evidence type="ECO:0000313" key="3">
    <source>
        <dbReference type="Proteomes" id="UP001611383"/>
    </source>
</evidence>
<evidence type="ECO:0000313" key="2">
    <source>
        <dbReference type="EMBL" id="WNG43876.1"/>
    </source>
</evidence>
<dbReference type="InterPro" id="IPR000627">
    <property type="entry name" value="Intradiol_dOase_C"/>
</dbReference>
<accession>A0ABY9WJ99</accession>
<feature type="domain" description="Intradiol ring-cleavage dioxygenases" evidence="1">
    <location>
        <begin position="86"/>
        <end position="223"/>
    </location>
</feature>
<reference evidence="2 3" key="1">
    <citation type="submission" date="2019-08" db="EMBL/GenBank/DDBJ databases">
        <title>Archangium and Cystobacter genomes.</title>
        <authorList>
            <person name="Chen I.-C.K."/>
            <person name="Wielgoss S."/>
        </authorList>
    </citation>
    <scope>NUCLEOTIDE SEQUENCE [LARGE SCALE GENOMIC DNA]</scope>
    <source>
        <strain evidence="2 3">Cbm 6</strain>
    </source>
</reference>
<dbReference type="PROSITE" id="PS51318">
    <property type="entry name" value="TAT"/>
    <property type="match status" value="1"/>
</dbReference>
<dbReference type="EMBL" id="CP043494">
    <property type="protein sequence ID" value="WNG43876.1"/>
    <property type="molecule type" value="Genomic_DNA"/>
</dbReference>
<dbReference type="Pfam" id="PF00775">
    <property type="entry name" value="Dioxygenase_C"/>
    <property type="match status" value="1"/>
</dbReference>
<proteinExistence type="predicted"/>
<keyword evidence="3" id="KW-1185">Reference proteome</keyword>
<dbReference type="SUPFAM" id="SSF49482">
    <property type="entry name" value="Aromatic compound dioxygenase"/>
    <property type="match status" value="1"/>
</dbReference>
<dbReference type="Gene3D" id="2.60.130.10">
    <property type="entry name" value="Aromatic compound dioxygenase"/>
    <property type="match status" value="1"/>
</dbReference>
<dbReference type="InterPro" id="IPR015889">
    <property type="entry name" value="Intradiol_dOase_core"/>
</dbReference>
<dbReference type="PANTHER" id="PTHR34315:SF1">
    <property type="entry name" value="INTRADIOL RING-CLEAVAGE DIOXYGENASES DOMAIN-CONTAINING PROTEIN-RELATED"/>
    <property type="match status" value="1"/>
</dbReference>
<dbReference type="RefSeq" id="WP_395815680.1">
    <property type="nucleotide sequence ID" value="NZ_CP043494.1"/>
</dbReference>
<gene>
    <name evidence="2" type="ORF">F0U60_07030</name>
</gene>
<name>A0ABY9WJ99_9BACT</name>
<dbReference type="Proteomes" id="UP001611383">
    <property type="component" value="Chromosome"/>
</dbReference>
<dbReference type="InterPro" id="IPR006311">
    <property type="entry name" value="TAT_signal"/>
</dbReference>
<protein>
    <submittedName>
        <fullName evidence="2">Protocatechuate 3,4-dioxygenase</fullName>
    </submittedName>
</protein>
<evidence type="ECO:0000259" key="1">
    <source>
        <dbReference type="Pfam" id="PF00775"/>
    </source>
</evidence>
<organism evidence="2 3">
    <name type="scientific">Archangium minus</name>
    <dbReference type="NCBI Taxonomy" id="83450"/>
    <lineage>
        <taxon>Bacteria</taxon>
        <taxon>Pseudomonadati</taxon>
        <taxon>Myxococcota</taxon>
        <taxon>Myxococcia</taxon>
        <taxon>Myxococcales</taxon>
        <taxon>Cystobacterineae</taxon>
        <taxon>Archangiaceae</taxon>
        <taxon>Archangium</taxon>
    </lineage>
</organism>
<dbReference type="PANTHER" id="PTHR34315">
    <property type="match status" value="1"/>
</dbReference>